<gene>
    <name evidence="1" type="ORF">AAF712_015898</name>
</gene>
<sequence length="57" mass="6389">AEQAQVIKELGVQTPPNTQAQLSAINEQMRVIMEQLQRVEGEAPPDYVSSYTRSDRS</sequence>
<comment type="caution">
    <text evidence="1">The sequence shown here is derived from an EMBL/GenBank/DDBJ whole genome shotgun (WGS) entry which is preliminary data.</text>
</comment>
<organism evidence="1 2">
    <name type="scientific">Marasmius tenuissimus</name>
    <dbReference type="NCBI Taxonomy" id="585030"/>
    <lineage>
        <taxon>Eukaryota</taxon>
        <taxon>Fungi</taxon>
        <taxon>Dikarya</taxon>
        <taxon>Basidiomycota</taxon>
        <taxon>Agaricomycotina</taxon>
        <taxon>Agaricomycetes</taxon>
        <taxon>Agaricomycetidae</taxon>
        <taxon>Agaricales</taxon>
        <taxon>Marasmiineae</taxon>
        <taxon>Marasmiaceae</taxon>
        <taxon>Marasmius</taxon>
    </lineage>
</organism>
<evidence type="ECO:0000313" key="1">
    <source>
        <dbReference type="EMBL" id="KAL0057459.1"/>
    </source>
</evidence>
<keyword evidence="2" id="KW-1185">Reference proteome</keyword>
<dbReference type="Proteomes" id="UP001437256">
    <property type="component" value="Unassembled WGS sequence"/>
</dbReference>
<protein>
    <submittedName>
        <fullName evidence="1">Uncharacterized protein</fullName>
    </submittedName>
</protein>
<evidence type="ECO:0000313" key="2">
    <source>
        <dbReference type="Proteomes" id="UP001437256"/>
    </source>
</evidence>
<dbReference type="EMBL" id="JBBXMP010000530">
    <property type="protein sequence ID" value="KAL0057459.1"/>
    <property type="molecule type" value="Genomic_DNA"/>
</dbReference>
<proteinExistence type="predicted"/>
<reference evidence="1 2" key="1">
    <citation type="submission" date="2024-05" db="EMBL/GenBank/DDBJ databases">
        <title>A draft genome resource for the thread blight pathogen Marasmius tenuissimus strain MS-2.</title>
        <authorList>
            <person name="Yulfo-Soto G.E."/>
            <person name="Baruah I.K."/>
            <person name="Amoako-Attah I."/>
            <person name="Bukari Y."/>
            <person name="Meinhardt L.W."/>
            <person name="Bailey B.A."/>
            <person name="Cohen S.P."/>
        </authorList>
    </citation>
    <scope>NUCLEOTIDE SEQUENCE [LARGE SCALE GENOMIC DNA]</scope>
    <source>
        <strain evidence="1 2">MS-2</strain>
    </source>
</reference>
<name>A0ABR2Z8Z2_9AGAR</name>
<feature type="non-terminal residue" evidence="1">
    <location>
        <position position="1"/>
    </location>
</feature>
<accession>A0ABR2Z8Z2</accession>